<reference evidence="1" key="2">
    <citation type="journal article" date="2015" name="Data Brief">
        <title>Shoot transcriptome of the giant reed, Arundo donax.</title>
        <authorList>
            <person name="Barrero R.A."/>
            <person name="Guerrero F.D."/>
            <person name="Moolhuijzen P."/>
            <person name="Goolsby J.A."/>
            <person name="Tidwell J."/>
            <person name="Bellgard S.E."/>
            <person name="Bellgard M.I."/>
        </authorList>
    </citation>
    <scope>NUCLEOTIDE SEQUENCE</scope>
    <source>
        <tissue evidence="1">Shoot tissue taken approximately 20 cm above the soil surface</tissue>
    </source>
</reference>
<dbReference type="EMBL" id="GBRH01169856">
    <property type="protein sequence ID" value="JAE28040.1"/>
    <property type="molecule type" value="Transcribed_RNA"/>
</dbReference>
<name>A0A0A9GSD9_ARUDO</name>
<protein>
    <submittedName>
        <fullName evidence="1">Uncharacterized protein</fullName>
    </submittedName>
</protein>
<reference evidence="1" key="1">
    <citation type="submission" date="2014-09" db="EMBL/GenBank/DDBJ databases">
        <authorList>
            <person name="Magalhaes I.L.F."/>
            <person name="Oliveira U."/>
            <person name="Santos F.R."/>
            <person name="Vidigal T.H.D.A."/>
            <person name="Brescovit A.D."/>
            <person name="Santos A.J."/>
        </authorList>
    </citation>
    <scope>NUCLEOTIDE SEQUENCE</scope>
    <source>
        <tissue evidence="1">Shoot tissue taken approximately 20 cm above the soil surface</tissue>
    </source>
</reference>
<evidence type="ECO:0000313" key="1">
    <source>
        <dbReference type="EMBL" id="JAE28040.1"/>
    </source>
</evidence>
<accession>A0A0A9GSD9</accession>
<sequence>MLSGIVPVKLLYRRSNVFRLIKVEKLTLLSSPLNLLLLRSIVIRFVQLLRDDDSSPAMLLWSKWISSSLLS</sequence>
<proteinExistence type="predicted"/>
<dbReference type="AlphaFoldDB" id="A0A0A9GSD9"/>
<organism evidence="1">
    <name type="scientific">Arundo donax</name>
    <name type="common">Giant reed</name>
    <name type="synonym">Donax arundinaceus</name>
    <dbReference type="NCBI Taxonomy" id="35708"/>
    <lineage>
        <taxon>Eukaryota</taxon>
        <taxon>Viridiplantae</taxon>
        <taxon>Streptophyta</taxon>
        <taxon>Embryophyta</taxon>
        <taxon>Tracheophyta</taxon>
        <taxon>Spermatophyta</taxon>
        <taxon>Magnoliopsida</taxon>
        <taxon>Liliopsida</taxon>
        <taxon>Poales</taxon>
        <taxon>Poaceae</taxon>
        <taxon>PACMAD clade</taxon>
        <taxon>Arundinoideae</taxon>
        <taxon>Arundineae</taxon>
        <taxon>Arundo</taxon>
    </lineage>
</organism>